<dbReference type="InterPro" id="IPR008974">
    <property type="entry name" value="TRAF-like"/>
</dbReference>
<feature type="compositionally biased region" description="Polar residues" evidence="1">
    <location>
        <begin position="585"/>
        <end position="599"/>
    </location>
</feature>
<feature type="compositionally biased region" description="Low complexity" evidence="1">
    <location>
        <begin position="606"/>
        <end position="638"/>
    </location>
</feature>
<evidence type="ECO:0008006" key="4">
    <source>
        <dbReference type="Google" id="ProtNLM"/>
    </source>
</evidence>
<accession>A0A9Q0M806</accession>
<dbReference type="Proteomes" id="UP001142055">
    <property type="component" value="Chromosome 2"/>
</dbReference>
<evidence type="ECO:0000256" key="1">
    <source>
        <dbReference type="SAM" id="MobiDB-lite"/>
    </source>
</evidence>
<proteinExistence type="predicted"/>
<reference evidence="2" key="1">
    <citation type="submission" date="2022-12" db="EMBL/GenBank/DDBJ databases">
        <title>Genome assemblies of Blomia tropicalis.</title>
        <authorList>
            <person name="Cui Y."/>
        </authorList>
    </citation>
    <scope>NUCLEOTIDE SEQUENCE</scope>
    <source>
        <tissue evidence="2">Adult mites</tissue>
    </source>
</reference>
<dbReference type="Gene3D" id="2.60.210.10">
    <property type="entry name" value="Apoptosis, Tumor Necrosis Factor Receptor Associated Protein 2, Chain A"/>
    <property type="match status" value="1"/>
</dbReference>
<feature type="region of interest" description="Disordered" evidence="1">
    <location>
        <begin position="585"/>
        <end position="660"/>
    </location>
</feature>
<evidence type="ECO:0000313" key="3">
    <source>
        <dbReference type="Proteomes" id="UP001142055"/>
    </source>
</evidence>
<feature type="region of interest" description="Disordered" evidence="1">
    <location>
        <begin position="530"/>
        <end position="568"/>
    </location>
</feature>
<organism evidence="2 3">
    <name type="scientific">Blomia tropicalis</name>
    <name type="common">Mite</name>
    <dbReference type="NCBI Taxonomy" id="40697"/>
    <lineage>
        <taxon>Eukaryota</taxon>
        <taxon>Metazoa</taxon>
        <taxon>Ecdysozoa</taxon>
        <taxon>Arthropoda</taxon>
        <taxon>Chelicerata</taxon>
        <taxon>Arachnida</taxon>
        <taxon>Acari</taxon>
        <taxon>Acariformes</taxon>
        <taxon>Sarcoptiformes</taxon>
        <taxon>Astigmata</taxon>
        <taxon>Glycyphagoidea</taxon>
        <taxon>Echimyopodidae</taxon>
        <taxon>Blomia</taxon>
    </lineage>
</organism>
<protein>
    <recommendedName>
        <fullName evidence="4">MATH domain-containing protein</fullName>
    </recommendedName>
</protein>
<dbReference type="OMA" id="RWAVSFV"/>
<feature type="compositionally biased region" description="Low complexity" evidence="1">
    <location>
        <begin position="559"/>
        <end position="568"/>
    </location>
</feature>
<dbReference type="AlphaFoldDB" id="A0A9Q0M806"/>
<gene>
    <name evidence="2" type="ORF">RDWZM_006085</name>
</gene>
<name>A0A9Q0M806_BLOTA</name>
<evidence type="ECO:0000313" key="2">
    <source>
        <dbReference type="EMBL" id="KAJ6220273.1"/>
    </source>
</evidence>
<keyword evidence="3" id="KW-1185">Reference proteome</keyword>
<comment type="caution">
    <text evidence="2">The sequence shown here is derived from an EMBL/GenBank/DDBJ whole genome shotgun (WGS) entry which is preliminary data.</text>
</comment>
<dbReference type="EMBL" id="JAPWDV010000002">
    <property type="protein sequence ID" value="KAJ6220273.1"/>
    <property type="molecule type" value="Genomic_DNA"/>
</dbReference>
<dbReference type="SUPFAM" id="SSF49599">
    <property type="entry name" value="TRAF domain-like"/>
    <property type="match status" value="1"/>
</dbReference>
<sequence length="715" mass="81065">MALLYRFSKLTDRHNTGIFTFIVTRSVTRDLHRDATTKDFFYGYHRWAISFTRANDKVLGVYLILRDTSPSANCYVDYSLSLLNREHFSRNEQYCEKQCKFNQEQPAHGINKWIPLSDIQSRNFGDETGEFLLELSLGNVMTVFETELNLQPTSSSTITPSNSTSGNGTIHPAVHSLKNGKIETKYLHFGSFDWNISIVEHNPNRNSAANMVRGLFKDNNESDLYRTADGTTRPGKTYHVTINRLTGFENSCRIQYRIILGKGQMREDSGIMEQMSDMNGRCRGIHLDQHTFANLTSMGVLHLYFEFFSCNPISEVKIPITRSISPTINCYDRNKQGWCVEADLESEYLKLKLYFMDMHSVPRNHLRYVSWYTFVNVLNLQSGVHESVAIKNAPHFSYYIQDGIDMGVVMETNILSADIKASPKQYLESDSHLTVHIEWYDSIMLFNHIYHKYDDIARTHCHQMRREISALTSENYSLERQIFAYQKSISVANNIARMSISSPSKPNPTIGFSSSPGSYRALNHLGTETSYYNNDVVPSSDPYYERDGSSVPEISQHDSPQQVQQAASATSAYLPTQYYVGSTFGNSSGPSSARQSFSGPASPHHQPTSSYLQQSQQQQQSQPQQQAQHSQSYQSSPYHQHHHHQLPTIPPNKLSYSSSGYMLNNPGATSPMQMYHHGMHANASNGDEVVDSSDGSIVGNTTDEYSFAARYKLKA</sequence>